<evidence type="ECO:0000256" key="2">
    <source>
        <dbReference type="ARBA" id="ARBA00023277"/>
    </source>
</evidence>
<dbReference type="GO" id="GO:0006043">
    <property type="term" value="P:glucosamine catabolic process"/>
    <property type="evidence" value="ECO:0007669"/>
    <property type="project" value="TreeGrafter"/>
</dbReference>
<accession>A0A7X1NPB9</accession>
<evidence type="ECO:0000313" key="5">
    <source>
        <dbReference type="Proteomes" id="UP000326464"/>
    </source>
</evidence>
<dbReference type="InterPro" id="IPR006148">
    <property type="entry name" value="Glc/Gal-6P_isomerase"/>
</dbReference>
<protein>
    <submittedName>
        <fullName evidence="4">Glucosamine-6-phosphate deaminase</fullName>
    </submittedName>
</protein>
<dbReference type="InterPro" id="IPR018321">
    <property type="entry name" value="Glucosamine6P_isomerase_CS"/>
</dbReference>
<comment type="caution">
    <text evidence="4">The sequence shown here is derived from an EMBL/GenBank/DDBJ whole genome shotgun (WGS) entry which is preliminary data.</text>
</comment>
<keyword evidence="5" id="KW-1185">Reference proteome</keyword>
<dbReference type="OrthoDB" id="9791139at2"/>
<dbReference type="EMBL" id="VJXX01000001">
    <property type="protein sequence ID" value="MPY10476.1"/>
    <property type="molecule type" value="Genomic_DNA"/>
</dbReference>
<reference evidence="5" key="1">
    <citation type="submission" date="2019-07" db="EMBL/GenBank/DDBJ databases">
        <title>Arthrobacter KR32 sp. nov., isolated from mountain cheese made of cows milk.</title>
        <authorList>
            <person name="Flegler A."/>
        </authorList>
    </citation>
    <scope>NUCLEOTIDE SEQUENCE [LARGE SCALE GENOMIC DNA]</scope>
    <source>
        <strain evidence="5">KR32</strain>
    </source>
</reference>
<dbReference type="Gene3D" id="3.40.50.1360">
    <property type="match status" value="1"/>
</dbReference>
<name>A0A7X1NPB9_9MICC</name>
<organism evidence="4 5">
    <name type="scientific">Arthrobacter bussei</name>
    <dbReference type="NCBI Taxonomy" id="2594179"/>
    <lineage>
        <taxon>Bacteria</taxon>
        <taxon>Bacillati</taxon>
        <taxon>Actinomycetota</taxon>
        <taxon>Actinomycetes</taxon>
        <taxon>Micrococcales</taxon>
        <taxon>Micrococcaceae</taxon>
        <taxon>Arthrobacter</taxon>
    </lineage>
</organism>
<evidence type="ECO:0000313" key="4">
    <source>
        <dbReference type="EMBL" id="MPY10476.1"/>
    </source>
</evidence>
<dbReference type="PANTHER" id="PTHR11280">
    <property type="entry name" value="GLUCOSAMINE-6-PHOSPHATE ISOMERASE"/>
    <property type="match status" value="1"/>
</dbReference>
<dbReference type="InterPro" id="IPR037171">
    <property type="entry name" value="NagB/RpiA_transferase-like"/>
</dbReference>
<dbReference type="GO" id="GO:0019262">
    <property type="term" value="P:N-acetylneuraminate catabolic process"/>
    <property type="evidence" value="ECO:0007669"/>
    <property type="project" value="TreeGrafter"/>
</dbReference>
<sequence>METVETVPQPVIGVATGSSPSPLYRTLARRDRPPNTFEATSWFALDEYIGLPAGHPQSYSEVLRREIVEPLHLDPTTVHVPNPHSDDLDRSAVAYEEAITSAGGVDLQILGIGRNGHLAFNEPGASLDSRTRVERLTDDTREANRRFFDSLSDVPTHCLTQGLGTILEARHLLLLAQGRGKAEAVHDALTGPVSSGCPASILQLHPRVTILVDEEAGSLLI</sequence>
<evidence type="ECO:0000259" key="3">
    <source>
        <dbReference type="Pfam" id="PF01182"/>
    </source>
</evidence>
<dbReference type="Proteomes" id="UP000326464">
    <property type="component" value="Unassembled WGS sequence"/>
</dbReference>
<proteinExistence type="predicted"/>
<dbReference type="AlphaFoldDB" id="A0A7X1NPB9"/>
<dbReference type="GO" id="GO:0005975">
    <property type="term" value="P:carbohydrate metabolic process"/>
    <property type="evidence" value="ECO:0007669"/>
    <property type="project" value="InterPro"/>
</dbReference>
<dbReference type="GO" id="GO:0006046">
    <property type="term" value="P:N-acetylglucosamine catabolic process"/>
    <property type="evidence" value="ECO:0007669"/>
    <property type="project" value="TreeGrafter"/>
</dbReference>
<dbReference type="PANTHER" id="PTHR11280:SF5">
    <property type="entry name" value="GLUCOSAMINE-6-PHOSPHATE ISOMERASE"/>
    <property type="match status" value="1"/>
</dbReference>
<dbReference type="SUPFAM" id="SSF100950">
    <property type="entry name" value="NagB/RpiA/CoA transferase-like"/>
    <property type="match status" value="1"/>
</dbReference>
<dbReference type="GO" id="GO:0004342">
    <property type="term" value="F:glucosamine-6-phosphate deaminase activity"/>
    <property type="evidence" value="ECO:0007669"/>
    <property type="project" value="InterPro"/>
</dbReference>
<dbReference type="InterPro" id="IPR004547">
    <property type="entry name" value="Glucosamine6P_isomerase"/>
</dbReference>
<keyword evidence="1" id="KW-0378">Hydrolase</keyword>
<dbReference type="GO" id="GO:0005737">
    <property type="term" value="C:cytoplasm"/>
    <property type="evidence" value="ECO:0007669"/>
    <property type="project" value="TreeGrafter"/>
</dbReference>
<dbReference type="Pfam" id="PF01182">
    <property type="entry name" value="Glucosamine_iso"/>
    <property type="match status" value="1"/>
</dbReference>
<feature type="domain" description="Glucosamine/galactosamine-6-phosphate isomerase" evidence="3">
    <location>
        <begin position="11"/>
        <end position="203"/>
    </location>
</feature>
<keyword evidence="2" id="KW-0119">Carbohydrate metabolism</keyword>
<dbReference type="GO" id="GO:0042802">
    <property type="term" value="F:identical protein binding"/>
    <property type="evidence" value="ECO:0007669"/>
    <property type="project" value="TreeGrafter"/>
</dbReference>
<gene>
    <name evidence="4" type="ORF">FNH21_07025</name>
</gene>
<dbReference type="CDD" id="cd01399">
    <property type="entry name" value="GlcN6P_deaminase"/>
    <property type="match status" value="1"/>
</dbReference>
<evidence type="ECO:0000256" key="1">
    <source>
        <dbReference type="ARBA" id="ARBA00022801"/>
    </source>
</evidence>
<dbReference type="PROSITE" id="PS01161">
    <property type="entry name" value="GLC_GALNAC_ISOMERASE"/>
    <property type="match status" value="1"/>
</dbReference>